<dbReference type="RefSeq" id="WP_382269761.1">
    <property type="nucleotide sequence ID" value="NZ_JBHTBU010000001.1"/>
</dbReference>
<dbReference type="InterPro" id="IPR027417">
    <property type="entry name" value="P-loop_NTPase"/>
</dbReference>
<evidence type="ECO:0000259" key="6">
    <source>
        <dbReference type="PROSITE" id="PS50893"/>
    </source>
</evidence>
<accession>A0ABW2I6F6</accession>
<dbReference type="InterPro" id="IPR050166">
    <property type="entry name" value="ABC_transporter_ATP-bind"/>
</dbReference>
<evidence type="ECO:0000313" key="8">
    <source>
        <dbReference type="Proteomes" id="UP001596542"/>
    </source>
</evidence>
<keyword evidence="4" id="KW-0547">Nucleotide-binding</keyword>
<dbReference type="GO" id="GO:0005524">
    <property type="term" value="F:ATP binding"/>
    <property type="evidence" value="ECO:0007669"/>
    <property type="project" value="UniProtKB-KW"/>
</dbReference>
<feature type="domain" description="ABC transporter" evidence="6">
    <location>
        <begin position="5"/>
        <end position="232"/>
    </location>
</feature>
<keyword evidence="3" id="KW-0472">Membrane</keyword>
<dbReference type="PANTHER" id="PTHR42788">
    <property type="entry name" value="TAURINE IMPORT ATP-BINDING PROTEIN-RELATED"/>
    <property type="match status" value="1"/>
</dbReference>
<dbReference type="Proteomes" id="UP001596542">
    <property type="component" value="Unassembled WGS sequence"/>
</dbReference>
<evidence type="ECO:0000313" key="7">
    <source>
        <dbReference type="EMBL" id="MFC7286557.1"/>
    </source>
</evidence>
<dbReference type="PROSITE" id="PS00211">
    <property type="entry name" value="ABC_TRANSPORTER_1"/>
    <property type="match status" value="1"/>
</dbReference>
<dbReference type="InterPro" id="IPR003593">
    <property type="entry name" value="AAA+_ATPase"/>
</dbReference>
<reference evidence="8" key="1">
    <citation type="journal article" date="2019" name="Int. J. Syst. Evol. Microbiol.">
        <title>The Global Catalogue of Microorganisms (GCM) 10K type strain sequencing project: providing services to taxonomists for standard genome sequencing and annotation.</title>
        <authorList>
            <consortium name="The Broad Institute Genomics Platform"/>
            <consortium name="The Broad Institute Genome Sequencing Center for Infectious Disease"/>
            <person name="Wu L."/>
            <person name="Ma J."/>
        </authorList>
    </citation>
    <scope>NUCLEOTIDE SEQUENCE [LARGE SCALE GENOMIC DNA]</scope>
    <source>
        <strain evidence="8">KACC 12508</strain>
    </source>
</reference>
<evidence type="ECO:0000256" key="4">
    <source>
        <dbReference type="ARBA" id="ARBA00022741"/>
    </source>
</evidence>
<dbReference type="InterPro" id="IPR017871">
    <property type="entry name" value="ABC_transporter-like_CS"/>
</dbReference>
<keyword evidence="8" id="KW-1185">Reference proteome</keyword>
<comment type="caution">
    <text evidence="7">The sequence shown here is derived from an EMBL/GenBank/DDBJ whole genome shotgun (WGS) entry which is preliminary data.</text>
</comment>
<name>A0ABW2I6F6_9BURK</name>
<dbReference type="SMART" id="SM00382">
    <property type="entry name" value="AAA"/>
    <property type="match status" value="1"/>
</dbReference>
<keyword evidence="3" id="KW-1003">Cell membrane</keyword>
<organism evidence="7 8">
    <name type="scientific">Herminiimonas glaciei</name>
    <dbReference type="NCBI Taxonomy" id="523788"/>
    <lineage>
        <taxon>Bacteria</taxon>
        <taxon>Pseudomonadati</taxon>
        <taxon>Pseudomonadota</taxon>
        <taxon>Betaproteobacteria</taxon>
        <taxon>Burkholderiales</taxon>
        <taxon>Oxalobacteraceae</taxon>
        <taxon>Herminiimonas</taxon>
    </lineage>
</organism>
<keyword evidence="5 7" id="KW-0067">ATP-binding</keyword>
<protein>
    <submittedName>
        <fullName evidence="7">ABC transporter ATP-binding protein</fullName>
    </submittedName>
</protein>
<keyword evidence="2" id="KW-0813">Transport</keyword>
<evidence type="ECO:0000256" key="1">
    <source>
        <dbReference type="ARBA" id="ARBA00005417"/>
    </source>
</evidence>
<dbReference type="Gene3D" id="3.40.50.300">
    <property type="entry name" value="P-loop containing nucleotide triphosphate hydrolases"/>
    <property type="match status" value="1"/>
</dbReference>
<comment type="similarity">
    <text evidence="1">Belongs to the ABC transporter superfamily.</text>
</comment>
<proteinExistence type="inferred from homology"/>
<sequence length="246" mass="27075">MSTLLRLDVREKNFGDRKVLQNVSLTLAAGEIVSLVGKSGCGKSTLLRLIAGLDKHYNGDIFLDGIKLKGVTPDIGLIFQEPRLLPWLSVAENVGFNRPDQDRSRANANPQVQALLHEVGLSDAIDYLPKQLSGGMAQRAAIARGLFNQPRLLLLDEPFSAVDAFTRMRLQDLLLALAAEHGFSVLLVTHDIDEAAYLSDRVLTMGQGDIIEDTTVKLPRPRNRHSLDLATARDDILKVLEEIHAI</sequence>
<evidence type="ECO:0000256" key="5">
    <source>
        <dbReference type="ARBA" id="ARBA00022840"/>
    </source>
</evidence>
<dbReference type="InterPro" id="IPR003439">
    <property type="entry name" value="ABC_transporter-like_ATP-bd"/>
</dbReference>
<dbReference type="SUPFAM" id="SSF52540">
    <property type="entry name" value="P-loop containing nucleoside triphosphate hydrolases"/>
    <property type="match status" value="1"/>
</dbReference>
<dbReference type="PROSITE" id="PS50893">
    <property type="entry name" value="ABC_TRANSPORTER_2"/>
    <property type="match status" value="1"/>
</dbReference>
<dbReference type="Pfam" id="PF00005">
    <property type="entry name" value="ABC_tran"/>
    <property type="match status" value="1"/>
</dbReference>
<evidence type="ECO:0000256" key="3">
    <source>
        <dbReference type="ARBA" id="ARBA00022475"/>
    </source>
</evidence>
<evidence type="ECO:0000256" key="2">
    <source>
        <dbReference type="ARBA" id="ARBA00022448"/>
    </source>
</evidence>
<gene>
    <name evidence="7" type="ORF">ACFQPC_00780</name>
</gene>
<dbReference type="PANTHER" id="PTHR42788:SF19">
    <property type="entry name" value="ALIPHATIC SULFONATES IMPORT ATP-BINDING PROTEIN SSUB 2"/>
    <property type="match status" value="1"/>
</dbReference>
<dbReference type="EMBL" id="JBHTBU010000001">
    <property type="protein sequence ID" value="MFC7286557.1"/>
    <property type="molecule type" value="Genomic_DNA"/>
</dbReference>